<dbReference type="CDD" id="cd06061">
    <property type="entry name" value="PurM-like1"/>
    <property type="match status" value="1"/>
</dbReference>
<protein>
    <recommendedName>
        <fullName evidence="6">AIR synthase</fullName>
    </recommendedName>
</protein>
<dbReference type="GO" id="GO:0051604">
    <property type="term" value="P:protein maturation"/>
    <property type="evidence" value="ECO:0007669"/>
    <property type="project" value="TreeGrafter"/>
</dbReference>
<feature type="domain" description="PurM-like N-terminal" evidence="2">
    <location>
        <begin position="29"/>
        <end position="126"/>
    </location>
</feature>
<evidence type="ECO:0000313" key="4">
    <source>
        <dbReference type="EMBL" id="PSN86008.1"/>
    </source>
</evidence>
<name>A0A2R6AI34_9ARCH</name>
<comment type="similarity">
    <text evidence="1">Belongs to the HypE family.</text>
</comment>
<dbReference type="Pfam" id="PF00586">
    <property type="entry name" value="AIRS"/>
    <property type="match status" value="1"/>
</dbReference>
<dbReference type="Proteomes" id="UP000240569">
    <property type="component" value="Unassembled WGS sequence"/>
</dbReference>
<dbReference type="PIRSF" id="PIRSF005644">
    <property type="entry name" value="Hdrgns_mtr_HypE"/>
    <property type="match status" value="1"/>
</dbReference>
<gene>
    <name evidence="4" type="ORF">B9Q02_04075</name>
</gene>
<dbReference type="Gene3D" id="3.90.650.10">
    <property type="entry name" value="PurM-like C-terminal domain"/>
    <property type="match status" value="1"/>
</dbReference>
<evidence type="ECO:0008006" key="6">
    <source>
        <dbReference type="Google" id="ProtNLM"/>
    </source>
</evidence>
<proteinExistence type="inferred from homology"/>
<feature type="domain" description="PurM-like C-terminal" evidence="3">
    <location>
        <begin position="140"/>
        <end position="284"/>
    </location>
</feature>
<reference evidence="4 5" key="1">
    <citation type="submission" date="2017-04" db="EMBL/GenBank/DDBJ databases">
        <title>Novel microbial lineages endemic to geothermal iron-oxide mats fill important gaps in the evolutionary history of Archaea.</title>
        <authorList>
            <person name="Jay Z.J."/>
            <person name="Beam J.P."/>
            <person name="Dlakic M."/>
            <person name="Rusch D.B."/>
            <person name="Kozubal M.A."/>
            <person name="Inskeep W.P."/>
        </authorList>
    </citation>
    <scope>NUCLEOTIDE SEQUENCE [LARGE SCALE GENOMIC DNA]</scope>
    <source>
        <strain evidence="4">BE_D</strain>
    </source>
</reference>
<dbReference type="InterPro" id="IPR016188">
    <property type="entry name" value="PurM-like_N"/>
</dbReference>
<accession>A0A2R6AI34</accession>
<evidence type="ECO:0000259" key="2">
    <source>
        <dbReference type="Pfam" id="PF00586"/>
    </source>
</evidence>
<sequence>MLEKYVLSNLGLTKKEVVVPPKVGVDFGALKLGSYYLIVSSDPVTGAPFDQGWYALNVCANDVSTSGNAPSFFQVVILLPERGSLSELKRITKGLNKAALSLGATIVGGHTEVTPSLSFPIVCATGFAFARHFVSASNAKAGDSIVFTKWAGVEGTSIIAYKIGLKRVAKKFSSMLSVVKEAVTAYKTRAVHAMHDCTEGGVIGALYEMSVASKLGFEVYEQKIPVAHETNTLCSAFKLDPLRLIGSGSLLLSVKSGREKQVINALSHLGVNASVIGKFTKGKKLLISRKKEVEINEAPSDEIWKFLKTRST</sequence>
<dbReference type="AlphaFoldDB" id="A0A2R6AI34"/>
<dbReference type="PANTHER" id="PTHR30303">
    <property type="entry name" value="HYDROGENASE ISOENZYMES FORMATION PROTEIN HYPE"/>
    <property type="match status" value="1"/>
</dbReference>
<evidence type="ECO:0000256" key="1">
    <source>
        <dbReference type="ARBA" id="ARBA00006243"/>
    </source>
</evidence>
<dbReference type="EMBL" id="NEXD01000015">
    <property type="protein sequence ID" value="PSN86008.1"/>
    <property type="molecule type" value="Genomic_DNA"/>
</dbReference>
<evidence type="ECO:0000313" key="5">
    <source>
        <dbReference type="Proteomes" id="UP000240569"/>
    </source>
</evidence>
<dbReference type="InterPro" id="IPR036676">
    <property type="entry name" value="PurM-like_C_sf"/>
</dbReference>
<comment type="caution">
    <text evidence="4">The sequence shown here is derived from an EMBL/GenBank/DDBJ whole genome shotgun (WGS) entry which is preliminary data.</text>
</comment>
<dbReference type="SUPFAM" id="SSF56042">
    <property type="entry name" value="PurM C-terminal domain-like"/>
    <property type="match status" value="1"/>
</dbReference>
<dbReference type="InterPro" id="IPR011854">
    <property type="entry name" value="HypE"/>
</dbReference>
<dbReference type="Pfam" id="PF02769">
    <property type="entry name" value="AIRS_C"/>
    <property type="match status" value="1"/>
</dbReference>
<evidence type="ECO:0000259" key="3">
    <source>
        <dbReference type="Pfam" id="PF02769"/>
    </source>
</evidence>
<organism evidence="4 5">
    <name type="scientific">Candidatus Marsarchaeota G1 archaeon BE_D</name>
    <dbReference type="NCBI Taxonomy" id="1978156"/>
    <lineage>
        <taxon>Archaea</taxon>
        <taxon>Candidatus Marsarchaeota</taxon>
        <taxon>Candidatus Marsarchaeota group 1</taxon>
    </lineage>
</organism>
<dbReference type="PANTHER" id="PTHR30303:SF4">
    <property type="entry name" value="HYDROGENASE EXPRESSION_FORMATION PROTEIN HYPE"/>
    <property type="match status" value="1"/>
</dbReference>
<dbReference type="InterPro" id="IPR036921">
    <property type="entry name" value="PurM-like_N_sf"/>
</dbReference>
<dbReference type="InterPro" id="IPR010918">
    <property type="entry name" value="PurM-like_C_dom"/>
</dbReference>
<dbReference type="Gene3D" id="3.30.1330.10">
    <property type="entry name" value="PurM-like, N-terminal domain"/>
    <property type="match status" value="1"/>
</dbReference>
<dbReference type="SUPFAM" id="SSF55326">
    <property type="entry name" value="PurM N-terminal domain-like"/>
    <property type="match status" value="1"/>
</dbReference>